<accession>A0A084IHL5</accession>
<name>A0A084IHL5_SALHC</name>
<dbReference type="CDD" id="cd01285">
    <property type="entry name" value="nucleoside_deaminase"/>
    <property type="match status" value="1"/>
</dbReference>
<evidence type="ECO:0000259" key="9">
    <source>
        <dbReference type="PROSITE" id="PS51747"/>
    </source>
</evidence>
<evidence type="ECO:0000256" key="3">
    <source>
        <dbReference type="ARBA" id="ARBA00011738"/>
    </source>
</evidence>
<comment type="subunit">
    <text evidence="3">Homodimer.</text>
</comment>
<comment type="cofactor">
    <cofactor evidence="1">
        <name>Zn(2+)</name>
        <dbReference type="ChEBI" id="CHEBI:29105"/>
    </cofactor>
</comment>
<evidence type="ECO:0000256" key="7">
    <source>
        <dbReference type="ARBA" id="ARBA00022833"/>
    </source>
</evidence>
<dbReference type="FunFam" id="3.40.140.10:FF:000016">
    <property type="entry name" value="Cytosine deaminase"/>
    <property type="match status" value="1"/>
</dbReference>
<evidence type="ECO:0000256" key="8">
    <source>
        <dbReference type="ARBA" id="ARBA00060693"/>
    </source>
</evidence>
<keyword evidence="11" id="KW-1185">Reference proteome</keyword>
<evidence type="ECO:0000256" key="5">
    <source>
        <dbReference type="ARBA" id="ARBA00022723"/>
    </source>
</evidence>
<dbReference type="SUPFAM" id="SSF53927">
    <property type="entry name" value="Cytidine deaminase-like"/>
    <property type="match status" value="1"/>
</dbReference>
<sequence>MVVLHEPYIQAALKEARRGRDEGGVPIGCVLVRNGEIVGAGHNRRVQKSSAILHGEMDALEATGRKPGLWHKDVTLYTTLSPCAMCSGAILLYGIPRVVIGENASFMGEEALLRERGVELTVLDDADCKQLMADFMQASPELWNEDIGV</sequence>
<evidence type="ECO:0000256" key="4">
    <source>
        <dbReference type="ARBA" id="ARBA00022490"/>
    </source>
</evidence>
<protein>
    <submittedName>
        <fullName evidence="10">Zinc-binding CMP/dCMP deaminase</fullName>
    </submittedName>
</protein>
<dbReference type="EMBL" id="APNK01000036">
    <property type="protein sequence ID" value="KEZ76199.1"/>
    <property type="molecule type" value="Genomic_DNA"/>
</dbReference>
<organism evidence="10 11">
    <name type="scientific">Salinisphaera hydrothermalis (strain C41B8)</name>
    <dbReference type="NCBI Taxonomy" id="1304275"/>
    <lineage>
        <taxon>Bacteria</taxon>
        <taxon>Pseudomonadati</taxon>
        <taxon>Pseudomonadota</taxon>
        <taxon>Gammaproteobacteria</taxon>
        <taxon>Salinisphaerales</taxon>
        <taxon>Salinisphaeraceae</taxon>
        <taxon>Salinisphaera</taxon>
    </lineage>
</organism>
<dbReference type="GO" id="GO:0072527">
    <property type="term" value="P:pyrimidine-containing compound metabolic process"/>
    <property type="evidence" value="ECO:0007669"/>
    <property type="project" value="UniProtKB-ARBA"/>
</dbReference>
<comment type="pathway">
    <text evidence="8">Pyrimidine metabolism.</text>
</comment>
<dbReference type="PROSITE" id="PS51747">
    <property type="entry name" value="CYT_DCMP_DEAMINASES_2"/>
    <property type="match status" value="1"/>
</dbReference>
<dbReference type="STRING" id="1304275.C41B8_16059"/>
<evidence type="ECO:0000256" key="2">
    <source>
        <dbReference type="ARBA" id="ARBA00004496"/>
    </source>
</evidence>
<dbReference type="Pfam" id="PF00383">
    <property type="entry name" value="dCMP_cyt_deam_1"/>
    <property type="match status" value="1"/>
</dbReference>
<dbReference type="InterPro" id="IPR002125">
    <property type="entry name" value="CMP_dCMP_dom"/>
</dbReference>
<dbReference type="GO" id="GO:0008835">
    <property type="term" value="F:diaminohydroxyphosphoribosylaminopyrimidine deaminase activity"/>
    <property type="evidence" value="ECO:0007669"/>
    <property type="project" value="TreeGrafter"/>
</dbReference>
<evidence type="ECO:0000256" key="1">
    <source>
        <dbReference type="ARBA" id="ARBA00001947"/>
    </source>
</evidence>
<dbReference type="InterPro" id="IPR016192">
    <property type="entry name" value="APOBEC/CMP_deaminase_Zn-bd"/>
</dbReference>
<dbReference type="GO" id="GO:0005737">
    <property type="term" value="C:cytoplasm"/>
    <property type="evidence" value="ECO:0007669"/>
    <property type="project" value="UniProtKB-SubCell"/>
</dbReference>
<keyword evidence="5" id="KW-0479">Metal-binding</keyword>
<reference evidence="10 11" key="1">
    <citation type="submission" date="2013-03" db="EMBL/GenBank/DDBJ databases">
        <title>Salinisphaera hydrothermalis C41B8 Genome Sequencing.</title>
        <authorList>
            <person name="Li C."/>
            <person name="Lai Q."/>
            <person name="Shao Z."/>
        </authorList>
    </citation>
    <scope>NUCLEOTIDE SEQUENCE [LARGE SCALE GENOMIC DNA]</scope>
    <source>
        <strain evidence="10 11">C41B8</strain>
    </source>
</reference>
<comment type="subcellular location">
    <subcellularLocation>
        <location evidence="2">Cytoplasm</location>
    </subcellularLocation>
</comment>
<dbReference type="AlphaFoldDB" id="A0A084IHL5"/>
<dbReference type="eggNOG" id="COG0590">
    <property type="taxonomic scope" value="Bacteria"/>
</dbReference>
<dbReference type="InterPro" id="IPR016193">
    <property type="entry name" value="Cytidine_deaminase-like"/>
</dbReference>
<dbReference type="PANTHER" id="PTHR11079">
    <property type="entry name" value="CYTOSINE DEAMINASE FAMILY MEMBER"/>
    <property type="match status" value="1"/>
</dbReference>
<dbReference type="PROSITE" id="PS00903">
    <property type="entry name" value="CYT_DCMP_DEAMINASES_1"/>
    <property type="match status" value="1"/>
</dbReference>
<evidence type="ECO:0000256" key="6">
    <source>
        <dbReference type="ARBA" id="ARBA00022801"/>
    </source>
</evidence>
<proteinExistence type="predicted"/>
<keyword evidence="7" id="KW-0862">Zinc</keyword>
<dbReference type="PATRIC" id="fig|1304275.5.peg.3289"/>
<comment type="caution">
    <text evidence="10">The sequence shown here is derived from an EMBL/GenBank/DDBJ whole genome shotgun (WGS) entry which is preliminary data.</text>
</comment>
<evidence type="ECO:0000313" key="11">
    <source>
        <dbReference type="Proteomes" id="UP000028302"/>
    </source>
</evidence>
<dbReference type="GO" id="GO:0055086">
    <property type="term" value="P:nucleobase-containing small molecule metabolic process"/>
    <property type="evidence" value="ECO:0007669"/>
    <property type="project" value="UniProtKB-ARBA"/>
</dbReference>
<keyword evidence="4" id="KW-0963">Cytoplasm</keyword>
<feature type="domain" description="CMP/dCMP-type deaminase" evidence="9">
    <location>
        <begin position="3"/>
        <end position="120"/>
    </location>
</feature>
<dbReference type="GO" id="GO:0008270">
    <property type="term" value="F:zinc ion binding"/>
    <property type="evidence" value="ECO:0007669"/>
    <property type="project" value="InterPro"/>
</dbReference>
<dbReference type="Proteomes" id="UP000028302">
    <property type="component" value="Unassembled WGS sequence"/>
</dbReference>
<dbReference type="PANTHER" id="PTHR11079:SF190">
    <property type="entry name" value="CYTOSINE DEAMINASE"/>
    <property type="match status" value="1"/>
</dbReference>
<keyword evidence="6" id="KW-0378">Hydrolase</keyword>
<evidence type="ECO:0000313" key="10">
    <source>
        <dbReference type="EMBL" id="KEZ76199.1"/>
    </source>
</evidence>
<gene>
    <name evidence="10" type="ORF">C41B8_16059</name>
</gene>
<dbReference type="Gene3D" id="3.40.140.10">
    <property type="entry name" value="Cytidine Deaminase, domain 2"/>
    <property type="match status" value="1"/>
</dbReference>